<evidence type="ECO:0000256" key="4">
    <source>
        <dbReference type="ARBA" id="ARBA00022833"/>
    </source>
</evidence>
<sequence>MQLRYNFRLYPTVGQQQSLAQAFGCARVVFNDALAIRQQAFREGRRVTDAELSKLLTESKKTPQRAWLGGVSAVVLQQALADLNTAYRNFFGSVTGARKGSKVAAPRFRSRRDNRQAIRFTRNARFTVTAGEKLRLPKIGDVKVVWSRLLPSEPSSVTVIKDAAGRYFASFVVEVETRPLPDVDAEVGIDVGLASFAVLSDGRVIENPRLFRRAERKLRKAQQALARKQKGSNNRGKARIRVARAHVKVADQRSDFAHKLSTTIVRDNQAVFVEDLCVKGLARTRLAKSVHDAGWAMFTRLVGEKAARYGRYFARVDRFFPSSQLCSACGVVDGKKPLSVRSWTCRCGVTHDRDVNAAKNVLAAGQVERLNACGVWVSPGCVPALRGEAGTRRERPRVLVGIPV</sequence>
<dbReference type="EMBL" id="CP109527">
    <property type="protein sequence ID" value="WTY36573.1"/>
    <property type="molecule type" value="Genomic_DNA"/>
</dbReference>
<keyword evidence="4" id="KW-0862">Zinc</keyword>
<dbReference type="Proteomes" id="UP001621418">
    <property type="component" value="Chromosome"/>
</dbReference>
<feature type="domain" description="Transposase putative helix-turn-helix" evidence="9">
    <location>
        <begin position="1"/>
        <end position="45"/>
    </location>
</feature>
<dbReference type="InterPro" id="IPR001959">
    <property type="entry name" value="Transposase"/>
</dbReference>
<evidence type="ECO:0000259" key="8">
    <source>
        <dbReference type="Pfam" id="PF07282"/>
    </source>
</evidence>
<keyword evidence="6" id="KW-0233">DNA recombination</keyword>
<evidence type="ECO:0000259" key="7">
    <source>
        <dbReference type="Pfam" id="PF01385"/>
    </source>
</evidence>
<comment type="similarity">
    <text evidence="1">In the C-terminal section; belongs to the transposase 35 family.</text>
</comment>
<dbReference type="NCBIfam" id="NF040570">
    <property type="entry name" value="guided_TnpB"/>
    <property type="match status" value="1"/>
</dbReference>
<keyword evidence="3" id="KW-0479">Metal-binding</keyword>
<evidence type="ECO:0000313" key="11">
    <source>
        <dbReference type="Proteomes" id="UP001621418"/>
    </source>
</evidence>
<feature type="domain" description="Cas12f1-like TNB" evidence="8">
    <location>
        <begin position="295"/>
        <end position="361"/>
    </location>
</feature>
<keyword evidence="11" id="KW-1185">Reference proteome</keyword>
<gene>
    <name evidence="10" type="ORF">OG308_01350</name>
</gene>
<dbReference type="InterPro" id="IPR021027">
    <property type="entry name" value="Transposase_put_HTH"/>
</dbReference>
<protein>
    <submittedName>
        <fullName evidence="10">Transposase</fullName>
    </submittedName>
</protein>
<evidence type="ECO:0000313" key="10">
    <source>
        <dbReference type="EMBL" id="WTY36573.1"/>
    </source>
</evidence>
<evidence type="ECO:0000256" key="2">
    <source>
        <dbReference type="ARBA" id="ARBA00022578"/>
    </source>
</evidence>
<dbReference type="Pfam" id="PF07282">
    <property type="entry name" value="Cas12f1-like_TNB"/>
    <property type="match status" value="1"/>
</dbReference>
<evidence type="ECO:0000256" key="6">
    <source>
        <dbReference type="ARBA" id="ARBA00023172"/>
    </source>
</evidence>
<dbReference type="Pfam" id="PF01385">
    <property type="entry name" value="OrfB_IS605"/>
    <property type="match status" value="1"/>
</dbReference>
<keyword evidence="2" id="KW-0815">Transposition</keyword>
<dbReference type="Pfam" id="PF12323">
    <property type="entry name" value="HTH_OrfB_IS605"/>
    <property type="match status" value="1"/>
</dbReference>
<proteinExistence type="inferred from homology"/>
<organism evidence="10 11">
    <name type="scientific">Nocardia salmonicida</name>
    <dbReference type="NCBI Taxonomy" id="53431"/>
    <lineage>
        <taxon>Bacteria</taxon>
        <taxon>Bacillati</taxon>
        <taxon>Actinomycetota</taxon>
        <taxon>Actinomycetes</taxon>
        <taxon>Mycobacteriales</taxon>
        <taxon>Nocardiaceae</taxon>
        <taxon>Nocardia</taxon>
    </lineage>
</organism>
<accession>A0ABZ1N9P3</accession>
<dbReference type="InterPro" id="IPR010095">
    <property type="entry name" value="Cas12f1-like_TNB"/>
</dbReference>
<evidence type="ECO:0000256" key="5">
    <source>
        <dbReference type="ARBA" id="ARBA00023125"/>
    </source>
</evidence>
<evidence type="ECO:0000259" key="9">
    <source>
        <dbReference type="Pfam" id="PF12323"/>
    </source>
</evidence>
<feature type="domain" description="Probable transposase IS891/IS1136/IS1341" evidence="7">
    <location>
        <begin position="170"/>
        <end position="283"/>
    </location>
</feature>
<reference evidence="10 11" key="1">
    <citation type="submission" date="2022-10" db="EMBL/GenBank/DDBJ databases">
        <title>The complete genomes of actinobacterial strains from the NBC collection.</title>
        <authorList>
            <person name="Joergensen T.S."/>
            <person name="Alvarez Arevalo M."/>
            <person name="Sterndorff E.B."/>
            <person name="Faurdal D."/>
            <person name="Vuksanovic O."/>
            <person name="Mourched A.-S."/>
            <person name="Charusanti P."/>
            <person name="Shaw S."/>
            <person name="Blin K."/>
            <person name="Weber T."/>
        </authorList>
    </citation>
    <scope>NUCLEOTIDE SEQUENCE [LARGE SCALE GENOMIC DNA]</scope>
    <source>
        <strain evidence="10 11">NBC_01413</strain>
    </source>
</reference>
<evidence type="ECO:0000256" key="1">
    <source>
        <dbReference type="ARBA" id="ARBA00008761"/>
    </source>
</evidence>
<dbReference type="RefSeq" id="WP_357366421.1">
    <property type="nucleotide sequence ID" value="NZ_CP109527.1"/>
</dbReference>
<keyword evidence="5" id="KW-0238">DNA-binding</keyword>
<name>A0ABZ1N9P3_9NOCA</name>
<evidence type="ECO:0000256" key="3">
    <source>
        <dbReference type="ARBA" id="ARBA00022723"/>
    </source>
</evidence>